<dbReference type="OrthoDB" id="18783at2759"/>
<dbReference type="STRING" id="1890364.A0A2P6N062"/>
<dbReference type="InterPro" id="IPR056844">
    <property type="entry name" value="SibA-E_N"/>
</dbReference>
<protein>
    <submittedName>
        <fullName evidence="4">Type A von Willebrand factor domain-containing protein</fullName>
    </submittedName>
</protein>
<keyword evidence="1" id="KW-0812">Transmembrane</keyword>
<dbReference type="SUPFAM" id="SSF53300">
    <property type="entry name" value="vWA-like"/>
    <property type="match status" value="1"/>
</dbReference>
<dbReference type="InParanoid" id="A0A2P6N062"/>
<name>A0A2P6N062_9EUKA</name>
<keyword evidence="5" id="KW-1185">Reference proteome</keyword>
<evidence type="ECO:0000259" key="2">
    <source>
        <dbReference type="PROSITE" id="PS00022"/>
    </source>
</evidence>
<reference evidence="4 5" key="1">
    <citation type="journal article" date="2018" name="Genome Biol. Evol.">
        <title>Multiple Roots of Fruiting Body Formation in Amoebozoa.</title>
        <authorList>
            <person name="Hillmann F."/>
            <person name="Forbes G."/>
            <person name="Novohradska S."/>
            <person name="Ferling I."/>
            <person name="Riege K."/>
            <person name="Groth M."/>
            <person name="Westermann M."/>
            <person name="Marz M."/>
            <person name="Spaller T."/>
            <person name="Winckler T."/>
            <person name="Schaap P."/>
            <person name="Glockner G."/>
        </authorList>
    </citation>
    <scope>NUCLEOTIDE SEQUENCE [LARGE SCALE GENOMIC DNA]</scope>
    <source>
        <strain evidence="4 5">Jena</strain>
    </source>
</reference>
<dbReference type="InterPro" id="IPR036465">
    <property type="entry name" value="vWFA_dom_sf"/>
</dbReference>
<evidence type="ECO:0000313" key="5">
    <source>
        <dbReference type="Proteomes" id="UP000241769"/>
    </source>
</evidence>
<dbReference type="InterPro" id="IPR000742">
    <property type="entry name" value="EGF"/>
</dbReference>
<dbReference type="Proteomes" id="UP000241769">
    <property type="component" value="Unassembled WGS sequence"/>
</dbReference>
<organism evidence="4 5">
    <name type="scientific">Planoprotostelium fungivorum</name>
    <dbReference type="NCBI Taxonomy" id="1890364"/>
    <lineage>
        <taxon>Eukaryota</taxon>
        <taxon>Amoebozoa</taxon>
        <taxon>Evosea</taxon>
        <taxon>Variosea</taxon>
        <taxon>Cavosteliida</taxon>
        <taxon>Cavosteliaceae</taxon>
        <taxon>Planoprotostelium</taxon>
    </lineage>
</organism>
<proteinExistence type="predicted"/>
<dbReference type="PROSITE" id="PS01186">
    <property type="entry name" value="EGF_2"/>
    <property type="match status" value="1"/>
</dbReference>
<evidence type="ECO:0000256" key="1">
    <source>
        <dbReference type="SAM" id="Phobius"/>
    </source>
</evidence>
<dbReference type="Pfam" id="PF24619">
    <property type="entry name" value="Ig_SibA"/>
    <property type="match status" value="1"/>
</dbReference>
<feature type="domain" description="EGF-like" evidence="2 3">
    <location>
        <begin position="520"/>
        <end position="531"/>
    </location>
</feature>
<keyword evidence="1" id="KW-0472">Membrane</keyword>
<gene>
    <name evidence="4" type="ORF">PROFUN_05569</name>
</gene>
<dbReference type="PROSITE" id="PS00022">
    <property type="entry name" value="EGF_1"/>
    <property type="match status" value="1"/>
</dbReference>
<evidence type="ECO:0000259" key="3">
    <source>
        <dbReference type="PROSITE" id="PS01186"/>
    </source>
</evidence>
<dbReference type="InterPro" id="IPR056851">
    <property type="entry name" value="Ig_SibA-E"/>
</dbReference>
<feature type="transmembrane region" description="Helical" evidence="1">
    <location>
        <begin position="1467"/>
        <end position="1491"/>
    </location>
</feature>
<evidence type="ECO:0000313" key="4">
    <source>
        <dbReference type="EMBL" id="PRP77324.1"/>
    </source>
</evidence>
<keyword evidence="1" id="KW-1133">Transmembrane helix</keyword>
<dbReference type="EMBL" id="MDYQ01000269">
    <property type="protein sequence ID" value="PRP77324.1"/>
    <property type="molecule type" value="Genomic_DNA"/>
</dbReference>
<sequence length="2236" mass="242197">MGRCFIAGPAGVGGWTGNGRDPKGSFFGVLLLVFYFTSIAQATHFRYGLVTWTIPDASTPNQFNFQIQFVWRRSYLSENNCGPCNKAGDQFKISGYTLCTGDGACSAIGYQTVTSLDTTNDWCAATWSMSYTYAAVTTVTSRTIYHTGQNRLSSLQNNHDVAWYLQTTLKQYPSGYSTSGMITASPVSSGLPIVQVRNGIITKYQVPANIQLSNGSWTDAAGNLITFRMSTLIEELGSPPYGSGASSVRLCPGNSIDPFTGIATFNGTSLTSGTRLYQTQHMLDDGRGGIIPIDYILNATDTVGLCSTTGATCTTSGTCGTGTCLYSEPVVITTSSVPRTNPYTIPAWSGSTGSPMTWSFVADDLVIDQAVTITYSGVPTGATFSAQASCSNSFCNCTNGRCQLPQYVTFTWAQPTVGSYQICFAVIQYATNPSTSLSSGQYCVGMTITTQCNSGTVKNNSLCANTTTFTPEQCCTCAVGYDPASRCTSCLTNHYGSSCDVCPTCQYGQCDDGINGDGQCVCDPGWQGLTCNVPVNAFCDPSQTSYVQSQTTGTTINPSYANLYMSVNSQSTGSASINLTVNAIAQPPVDLIVLQDVSSNGDITPLQNSDMCNTFMSNLISAYPSAQAALASVSNYGSTYRRLGILTSSTTTFCSYPASLSINSTATSSQMAVYDAIAAIVNDTYGWQASSYKVIAVVTQNPPSGAWDTALQALSSLGITITIYAQTSSTYTTYSKVVSSAGFGTCYQGSTGLTGNTWYQQIPSGISSNLPQTTANVLHSKGFFDSSTSVSASSLPGKGWALIRYSFPSGSVKGQVTSLPVTTVSIMGWGIVTVEIVLNRAPVSQSVFFQPTENAAFAFNLTGTDADNNLMLARWVTLPNNATLKTSAGWIIQAGTFYNFSQIYNATAYYTGASVGTFQLSDGCDTSAIYNANFSIIPVNYPVYIPTTSNLNVSLNMNTVTNFTVKANNTEPGQSQSDVLTINILTTPLGSLCIDSSLSHCLKSGSVYRGENTVLYYSPPTGAYSSTGPYDTISYSATSPSGHISNVSTISVTVDYVNKPPIPDIPSPLTVYECSYTQFTLAATDDQTPSNELLFYLKAAPTNGTLQLQSGEVGEMSNNYTALIHGGNSSIYPVPLNGETKVMLFYPWGYEYGDNYATFTIIVVDQQGLSAEVNVTVNVIHVDQPPTIVYDNTSLLGFENEDIIISFNGTDIDTPAPLLRGVVSKLPQRGSLYACIYNATDGTCALGREIGYSSGEADVPNVGVTSDNRTAMFRAVFVPIADTSQLVYSVPSFVIYDDYDKTSSTYSPSIRVITITDPPTLTYLPLYTTTDNVTLALTNVSVADPDAGSIRILLRVNVTLPSRLNFSISSPWLNTRVSQCNSTEEGGYNVIQCLASTAYLKLYLQSLTFTSTVVGNHTVGIYVNDLGAGADYDRRSFSYKDASGYFIVTVTQAQATIITTVGKQLTWAIGVGSAGGTIAAAAAVAAVARLVKKPDDDVFGKMFDFDSTGVVDNPLYAQAQRDQIPSEGQKAEHFAYGGKYHKKVAEAGSMSRGSSRCCNRIMWVVFTIFVIFSSFWVGWNLYRGHVYDADIRNTLGYQIHSWNDVREWPQAFKKGATWLKIDIHLPVSNQHPDTTVCDVQENLIPAARKDPRGCLLLSHDAPDIRQKSYNTSGDVVRFLSDERYRHHFQKNETVHIALCLKAETFNPCEGSPLSSAWLSLVDDFIREANDTIQSLGLNVNLVLDGNATPGGGRTCLADRWRPLVSTYIFNSDPFCAALGNNCKGADRFQIWNQPVPKWLPWLLIDLYSYIGYGKFGRQTTWPFLIWEPDRQDIMIEAGAAYVQKGISQKAGFRYAINMDPVMWQVYTSPVSHNGMNERLSHTRDFKRPVVLMSPDGDASWIIISATKEGRNRLRVYRSEAQGHTRRYHVDTAGDAMLSHPITSMHMMEDDVIFMSDSHGNFETRRMLKTEANTVTLGRISTGRLAADIEISHSAVPFNSNNTDFFHLYQTSTCRLQLERGRFTEKSTTTESTGLCITSGSVVSASFDVKKDPSSPCGNNSWSAVVTWSNEKKSIYTSVVCISGEGEIREMSSGLVDVGANPSVSMVSDGDRLYILQVHGEGYDYNTEERNKNPLVAVCDQTPESSENVLVYNWATLSDWVSHLQSNRSVITSCHADIMHGSFDRGNAPDVSVIHRGGKVFDMVETHLGISHRSEEAGSPLSHHGLVLNSWTLPNIS</sequence>
<comment type="caution">
    <text evidence="4">The sequence shown here is derived from an EMBL/GenBank/DDBJ whole genome shotgun (WGS) entry which is preliminary data.</text>
</comment>
<dbReference type="Pfam" id="PF24907">
    <property type="entry name" value="SIBA-E_N"/>
    <property type="match status" value="1"/>
</dbReference>
<dbReference type="Gene3D" id="3.40.50.410">
    <property type="entry name" value="von Willebrand factor, type A domain"/>
    <property type="match status" value="1"/>
</dbReference>
<feature type="transmembrane region" description="Helical" evidence="1">
    <location>
        <begin position="1561"/>
        <end position="1582"/>
    </location>
</feature>
<accession>A0A2P6N062</accession>